<evidence type="ECO:0000313" key="2">
    <source>
        <dbReference type="EMBL" id="GBM34703.1"/>
    </source>
</evidence>
<gene>
    <name evidence="2" type="ORF">AVEN_191852_1</name>
</gene>
<comment type="caution">
    <text evidence="2">The sequence shown here is derived from an EMBL/GenBank/DDBJ whole genome shotgun (WGS) entry which is preliminary data.</text>
</comment>
<organism evidence="2 3">
    <name type="scientific">Araneus ventricosus</name>
    <name type="common">Orbweaver spider</name>
    <name type="synonym">Epeira ventricosa</name>
    <dbReference type="NCBI Taxonomy" id="182803"/>
    <lineage>
        <taxon>Eukaryota</taxon>
        <taxon>Metazoa</taxon>
        <taxon>Ecdysozoa</taxon>
        <taxon>Arthropoda</taxon>
        <taxon>Chelicerata</taxon>
        <taxon>Arachnida</taxon>
        <taxon>Araneae</taxon>
        <taxon>Araneomorphae</taxon>
        <taxon>Entelegynae</taxon>
        <taxon>Araneoidea</taxon>
        <taxon>Araneidae</taxon>
        <taxon>Araneus</taxon>
    </lineage>
</organism>
<keyword evidence="3" id="KW-1185">Reference proteome</keyword>
<keyword evidence="1" id="KW-0812">Transmembrane</keyword>
<evidence type="ECO:0000256" key="1">
    <source>
        <dbReference type="SAM" id="Phobius"/>
    </source>
</evidence>
<reference evidence="2 3" key="1">
    <citation type="journal article" date="2019" name="Sci. Rep.">
        <title>Orb-weaving spider Araneus ventricosus genome elucidates the spidroin gene catalogue.</title>
        <authorList>
            <person name="Kono N."/>
            <person name="Nakamura H."/>
            <person name="Ohtoshi R."/>
            <person name="Moran D.A.P."/>
            <person name="Shinohara A."/>
            <person name="Yoshida Y."/>
            <person name="Fujiwara M."/>
            <person name="Mori M."/>
            <person name="Tomita M."/>
            <person name="Arakawa K."/>
        </authorList>
    </citation>
    <scope>NUCLEOTIDE SEQUENCE [LARGE SCALE GENOMIC DNA]</scope>
</reference>
<dbReference type="Proteomes" id="UP000499080">
    <property type="component" value="Unassembled WGS sequence"/>
</dbReference>
<keyword evidence="1" id="KW-0472">Membrane</keyword>
<name>A0A4Y2EZP6_ARAVE</name>
<feature type="transmembrane region" description="Helical" evidence="1">
    <location>
        <begin position="60"/>
        <end position="78"/>
    </location>
</feature>
<accession>A0A4Y2EZP6</accession>
<evidence type="ECO:0000313" key="3">
    <source>
        <dbReference type="Proteomes" id="UP000499080"/>
    </source>
</evidence>
<proteinExistence type="predicted"/>
<dbReference type="AlphaFoldDB" id="A0A4Y2EZP6"/>
<protein>
    <submittedName>
        <fullName evidence="2">Uncharacterized protein</fullName>
    </submittedName>
</protein>
<sequence length="92" mass="10463">MLGVSHRVAPTSSNQICLDRTASNALFRWGAKLPFTSGPGKKRKKKFCRIRTETSAIQDVFPTICGGLFFAVYFLQYISHRRQKQKAKFIPI</sequence>
<dbReference type="EMBL" id="BGPR01000767">
    <property type="protein sequence ID" value="GBM34703.1"/>
    <property type="molecule type" value="Genomic_DNA"/>
</dbReference>
<keyword evidence="1" id="KW-1133">Transmembrane helix</keyword>